<organism evidence="1 2">
    <name type="scientific">Cymbomonas tetramitiformis</name>
    <dbReference type="NCBI Taxonomy" id="36881"/>
    <lineage>
        <taxon>Eukaryota</taxon>
        <taxon>Viridiplantae</taxon>
        <taxon>Chlorophyta</taxon>
        <taxon>Pyramimonadophyceae</taxon>
        <taxon>Pyramimonadales</taxon>
        <taxon>Pyramimonadaceae</taxon>
        <taxon>Cymbomonas</taxon>
    </lineage>
</organism>
<proteinExistence type="predicted"/>
<accession>A0AAE0C358</accession>
<evidence type="ECO:0000313" key="2">
    <source>
        <dbReference type="Proteomes" id="UP001190700"/>
    </source>
</evidence>
<protein>
    <submittedName>
        <fullName evidence="1">Uncharacterized protein</fullName>
    </submittedName>
</protein>
<reference evidence="1 2" key="1">
    <citation type="journal article" date="2015" name="Genome Biol. Evol.">
        <title>Comparative Genomics of a Bacterivorous Green Alga Reveals Evolutionary Causalities and Consequences of Phago-Mixotrophic Mode of Nutrition.</title>
        <authorList>
            <person name="Burns J.A."/>
            <person name="Paasch A."/>
            <person name="Narechania A."/>
            <person name="Kim E."/>
        </authorList>
    </citation>
    <scope>NUCLEOTIDE SEQUENCE [LARGE SCALE GENOMIC DNA]</scope>
    <source>
        <strain evidence="1 2">PLY_AMNH</strain>
    </source>
</reference>
<dbReference type="EMBL" id="LGRX02028899">
    <property type="protein sequence ID" value="KAK3247513.1"/>
    <property type="molecule type" value="Genomic_DNA"/>
</dbReference>
<sequence>MCSLNSSGFTQRLYSYDAFNDPINANKLKGTKFIWEETVWPVYPSARAIEGRLENTARASSWAFPVLEMFVIDTAKTHDHFLNQAPLGWKHLAVGSLLVLMDFLKTPQVEVLYAQFVRTGALEVIYMDFCASPWMFAIRKPLPWARVKEFQPTKYSESEWQSIFQGAYADVDRLAKQYKVKSQADIDCVKNHLRERESRVTDISTIRYSIQFLTPYKWHVKNLTRQLVRMYRGLVQTEKMPR</sequence>
<dbReference type="AlphaFoldDB" id="A0AAE0C358"/>
<evidence type="ECO:0000313" key="1">
    <source>
        <dbReference type="EMBL" id="KAK3247513.1"/>
    </source>
</evidence>
<comment type="caution">
    <text evidence="1">The sequence shown here is derived from an EMBL/GenBank/DDBJ whole genome shotgun (WGS) entry which is preliminary data.</text>
</comment>
<keyword evidence="2" id="KW-1185">Reference proteome</keyword>
<dbReference type="Proteomes" id="UP001190700">
    <property type="component" value="Unassembled WGS sequence"/>
</dbReference>
<name>A0AAE0C358_9CHLO</name>
<gene>
    <name evidence="1" type="ORF">CYMTET_42991</name>
</gene>